<keyword evidence="3" id="KW-0732">Signal</keyword>
<keyword evidence="2" id="KW-0812">Transmembrane</keyword>
<sequence length="487" mass="48749">MRTALRTALATALVAGVAAAPVLAAGSAFAATPAPTATATATVPAKTAAKPAAAAATTAPATQAPATTAPAADAADTAPDADVLVRTVALDGGLTAKVYNRGTQHRYFTATVLRGTSVLGELKAGGGYGGEETKVFAGYAVTLDAEGEVTAVEAGPEHATLVRTDTLLSGTVAKIYKLREENWFAELFRGGDKVGELHAVTRSVAGQDNGEYLVLNPDGSIHNWIGNSTAAKPGHYRLADGTIVEVGQKDGHYGLQTVDPATGKGSGFFYLVAGDRKVYFLGKAVVVLESPGSFAAFVPGQKEQSAPQPYDLAGGKAADCVSDITYAIGAGTQAQLTMTTKGPKAKLVTAGDEKVIGVLDREHPSLPASAGIVARIDGAFTATPSLYTKVEGGTAKGVSHPFPALPKGCVLETAPAGQTQSGGTGTGTQTQGGQTSVVPRGGVAAGAEPTAQEGSATLLAVGAGAASLAAAGLGFTVLRRRAVAARG</sequence>
<evidence type="ECO:0000256" key="3">
    <source>
        <dbReference type="SAM" id="SignalP"/>
    </source>
</evidence>
<protein>
    <recommendedName>
        <fullName evidence="6">LPXTG cell wall anchor domain-containing protein</fullName>
    </recommendedName>
</protein>
<comment type="caution">
    <text evidence="4">The sequence shown here is derived from an EMBL/GenBank/DDBJ whole genome shotgun (WGS) entry which is preliminary data.</text>
</comment>
<feature type="region of interest" description="Disordered" evidence="1">
    <location>
        <begin position="54"/>
        <end position="76"/>
    </location>
</feature>
<evidence type="ECO:0008006" key="6">
    <source>
        <dbReference type="Google" id="ProtNLM"/>
    </source>
</evidence>
<feature type="chain" id="PRO_5047440413" description="LPXTG cell wall anchor domain-containing protein" evidence="3">
    <location>
        <begin position="31"/>
        <end position="487"/>
    </location>
</feature>
<proteinExistence type="predicted"/>
<keyword evidence="5" id="KW-1185">Reference proteome</keyword>
<feature type="region of interest" description="Disordered" evidence="1">
    <location>
        <begin position="414"/>
        <end position="435"/>
    </location>
</feature>
<gene>
    <name evidence="4" type="ORF">Shyd_04780</name>
</gene>
<keyword evidence="2" id="KW-1133">Transmembrane helix</keyword>
<dbReference type="RefSeq" id="WP_190224900.1">
    <property type="nucleotide sequence ID" value="NZ_BNBS01000077.1"/>
</dbReference>
<evidence type="ECO:0000313" key="4">
    <source>
        <dbReference type="EMBL" id="GHI19107.1"/>
    </source>
</evidence>
<accession>A0ABQ3P263</accession>
<keyword evidence="2" id="KW-0472">Membrane</keyword>
<evidence type="ECO:0000313" key="5">
    <source>
        <dbReference type="Proteomes" id="UP001052739"/>
    </source>
</evidence>
<evidence type="ECO:0000256" key="1">
    <source>
        <dbReference type="SAM" id="MobiDB-lite"/>
    </source>
</evidence>
<name>A0ABQ3P263_9ACTN</name>
<organism evidence="4 5">
    <name type="scientific">Streptomyces hydrogenans</name>
    <dbReference type="NCBI Taxonomy" id="1873719"/>
    <lineage>
        <taxon>Bacteria</taxon>
        <taxon>Bacillati</taxon>
        <taxon>Actinomycetota</taxon>
        <taxon>Actinomycetes</taxon>
        <taxon>Kitasatosporales</taxon>
        <taxon>Streptomycetaceae</taxon>
        <taxon>Streptomyces</taxon>
    </lineage>
</organism>
<evidence type="ECO:0000256" key="2">
    <source>
        <dbReference type="SAM" id="Phobius"/>
    </source>
</evidence>
<dbReference type="EMBL" id="BNDW01000004">
    <property type="protein sequence ID" value="GHI19107.1"/>
    <property type="molecule type" value="Genomic_DNA"/>
</dbReference>
<reference evidence="4" key="1">
    <citation type="submission" date="2024-05" db="EMBL/GenBank/DDBJ databases">
        <title>Whole genome shotgun sequence of Streptomyces hydrogenans NBRC 13475.</title>
        <authorList>
            <person name="Komaki H."/>
            <person name="Tamura T."/>
        </authorList>
    </citation>
    <scope>NUCLEOTIDE SEQUENCE</scope>
    <source>
        <strain evidence="4">NBRC 13475</strain>
    </source>
</reference>
<dbReference type="Proteomes" id="UP001052739">
    <property type="component" value="Unassembled WGS sequence"/>
</dbReference>
<feature type="transmembrane region" description="Helical" evidence="2">
    <location>
        <begin position="458"/>
        <end position="478"/>
    </location>
</feature>
<feature type="signal peptide" evidence="3">
    <location>
        <begin position="1"/>
        <end position="30"/>
    </location>
</feature>